<dbReference type="Gene3D" id="3.90.226.10">
    <property type="entry name" value="2-enoyl-CoA Hydratase, Chain A, domain 1"/>
    <property type="match status" value="1"/>
</dbReference>
<dbReference type="Pfam" id="PF00378">
    <property type="entry name" value="ECH_1"/>
    <property type="match status" value="1"/>
</dbReference>
<dbReference type="Proteomes" id="UP000198372">
    <property type="component" value="Unassembled WGS sequence"/>
</dbReference>
<accession>A0A238FB36</accession>
<dbReference type="EMBL" id="FMSP01000004">
    <property type="protein sequence ID" value="SCV69223.1"/>
    <property type="molecule type" value="Genomic_DNA"/>
</dbReference>
<dbReference type="GO" id="GO:0003824">
    <property type="term" value="F:catalytic activity"/>
    <property type="evidence" value="ECO:0007669"/>
    <property type="project" value="UniProtKB-ARBA"/>
</dbReference>
<dbReference type="STRING" id="269621.A0A238FB36"/>
<dbReference type="CDD" id="cd06558">
    <property type="entry name" value="crotonase-like"/>
    <property type="match status" value="1"/>
</dbReference>
<dbReference type="OrthoDB" id="2018133at2759"/>
<sequence>MSLYPDLKDIRVELQDHGIAVVYLDRPAARNAFTDPMAKSLVVAFDRLDSDDKVKVVILAGSTNDGKAFCAGADLSKGDFSTSERYTQNSARNLNEHRDGGGTVSLALFRVRKPTIAAVNGHAVGIGITMTLAADIRLVSETAKIGFVFAQRGIVPEAASSYFLPKLIGHSRAMQLFMTAKVIPATSPILDLLWASRHPSPEATVQAALDLAKDISLSNSMISSSLIKGLVWRGADNPEDQHLLDSKAMHVAVTPISLGTGNSIDSKEGVQAFRDKRAPKMVATVPKDLPTEFYPWWSQKIITRAGAKL</sequence>
<dbReference type="PANTHER" id="PTHR11941">
    <property type="entry name" value="ENOYL-COA HYDRATASE-RELATED"/>
    <property type="match status" value="1"/>
</dbReference>
<protein>
    <submittedName>
        <fullName evidence="1">BQ2448_2243 protein</fullName>
    </submittedName>
</protein>
<keyword evidence="2" id="KW-1185">Reference proteome</keyword>
<dbReference type="PANTHER" id="PTHR11941:SF54">
    <property type="entry name" value="ENOYL-COA HYDRATASE, MITOCHONDRIAL"/>
    <property type="match status" value="1"/>
</dbReference>
<name>A0A238FB36_9BASI</name>
<dbReference type="InterPro" id="IPR029045">
    <property type="entry name" value="ClpP/crotonase-like_dom_sf"/>
</dbReference>
<dbReference type="AlphaFoldDB" id="A0A238FB36"/>
<dbReference type="SUPFAM" id="SSF52096">
    <property type="entry name" value="ClpP/crotonase"/>
    <property type="match status" value="1"/>
</dbReference>
<gene>
    <name evidence="1" type="ORF">BQ2448_2243</name>
</gene>
<evidence type="ECO:0000313" key="2">
    <source>
        <dbReference type="Proteomes" id="UP000198372"/>
    </source>
</evidence>
<evidence type="ECO:0000313" key="1">
    <source>
        <dbReference type="EMBL" id="SCV69223.1"/>
    </source>
</evidence>
<proteinExistence type="predicted"/>
<organism evidence="1 2">
    <name type="scientific">Microbotryum intermedium</name>
    <dbReference type="NCBI Taxonomy" id="269621"/>
    <lineage>
        <taxon>Eukaryota</taxon>
        <taxon>Fungi</taxon>
        <taxon>Dikarya</taxon>
        <taxon>Basidiomycota</taxon>
        <taxon>Pucciniomycotina</taxon>
        <taxon>Microbotryomycetes</taxon>
        <taxon>Microbotryales</taxon>
        <taxon>Microbotryaceae</taxon>
        <taxon>Microbotryum</taxon>
    </lineage>
</organism>
<dbReference type="GO" id="GO:0006635">
    <property type="term" value="P:fatty acid beta-oxidation"/>
    <property type="evidence" value="ECO:0007669"/>
    <property type="project" value="TreeGrafter"/>
</dbReference>
<reference evidence="2" key="1">
    <citation type="submission" date="2016-09" db="EMBL/GenBank/DDBJ databases">
        <authorList>
            <person name="Jeantristanb JTB J.-T."/>
            <person name="Ricardo R."/>
        </authorList>
    </citation>
    <scope>NUCLEOTIDE SEQUENCE [LARGE SCALE GENOMIC DNA]</scope>
</reference>
<dbReference type="InterPro" id="IPR001753">
    <property type="entry name" value="Enoyl-CoA_hydra/iso"/>
</dbReference>